<dbReference type="InterPro" id="IPR002347">
    <property type="entry name" value="SDR_fam"/>
</dbReference>
<dbReference type="PRINTS" id="PR00080">
    <property type="entry name" value="SDRFAMILY"/>
</dbReference>
<sequence>MQFENKVVLVTGSGSGIGEATVLHFAKEGADVVIVDYNEGNARKVAEKVKEFGKRVLVIKTDVSKDVEARTAIEKTINEFGRLDVLVNNAGIAREGLLIDGTIMNHFDEVLSVNLRGAVLMTSLATPYLIKSKGAVVNTSSIVTKSLNSLRGFPCYGIAKAGLDHFTREAAYELAPSGVRVNAVSPGPVNTNMAINCNLDVDASKIAETTALKKCALPEEVANVIVFLASDKASSVTGSSYALDNGISLM</sequence>
<dbReference type="Pfam" id="PF13561">
    <property type="entry name" value="adh_short_C2"/>
    <property type="match status" value="1"/>
</dbReference>
<dbReference type="OrthoDB" id="47007at2759"/>
<proteinExistence type="predicted"/>
<dbReference type="SUPFAM" id="SSF51735">
    <property type="entry name" value="NAD(P)-binding Rossmann-fold domains"/>
    <property type="match status" value="1"/>
</dbReference>
<organism evidence="2 3">
    <name type="scientific">Arctia plantaginis</name>
    <name type="common">Wood tiger moth</name>
    <name type="synonym">Phalaena plantaginis</name>
    <dbReference type="NCBI Taxonomy" id="874455"/>
    <lineage>
        <taxon>Eukaryota</taxon>
        <taxon>Metazoa</taxon>
        <taxon>Ecdysozoa</taxon>
        <taxon>Arthropoda</taxon>
        <taxon>Hexapoda</taxon>
        <taxon>Insecta</taxon>
        <taxon>Pterygota</taxon>
        <taxon>Neoptera</taxon>
        <taxon>Endopterygota</taxon>
        <taxon>Lepidoptera</taxon>
        <taxon>Glossata</taxon>
        <taxon>Ditrysia</taxon>
        <taxon>Noctuoidea</taxon>
        <taxon>Erebidae</taxon>
        <taxon>Arctiinae</taxon>
        <taxon>Arctia</taxon>
    </lineage>
</organism>
<dbReference type="FunFam" id="3.40.50.720:FF:000084">
    <property type="entry name" value="Short-chain dehydrogenase reductase"/>
    <property type="match status" value="1"/>
</dbReference>
<keyword evidence="3" id="KW-1185">Reference proteome</keyword>
<gene>
    <name evidence="2" type="ORF">APLA_LOCUS15561</name>
</gene>
<protein>
    <submittedName>
        <fullName evidence="2">Uncharacterized protein</fullName>
    </submittedName>
</protein>
<dbReference type="AlphaFoldDB" id="A0A8S1BE61"/>
<comment type="caution">
    <text evidence="2">The sequence shown here is derived from an EMBL/GenBank/DDBJ whole genome shotgun (WGS) entry which is preliminary data.</text>
</comment>
<evidence type="ECO:0000313" key="3">
    <source>
        <dbReference type="Proteomes" id="UP000494106"/>
    </source>
</evidence>
<name>A0A8S1BE61_ARCPL</name>
<dbReference type="PRINTS" id="PR00081">
    <property type="entry name" value="GDHRDH"/>
</dbReference>
<reference evidence="2 3" key="1">
    <citation type="submission" date="2020-04" db="EMBL/GenBank/DDBJ databases">
        <authorList>
            <person name="Wallbank WR R."/>
            <person name="Pardo Diaz C."/>
            <person name="Kozak K."/>
            <person name="Martin S."/>
            <person name="Jiggins C."/>
            <person name="Moest M."/>
            <person name="Warren A I."/>
            <person name="Byers J.R.P. K."/>
            <person name="Montejo-Kovacevich G."/>
            <person name="Yen C E."/>
        </authorList>
    </citation>
    <scope>NUCLEOTIDE SEQUENCE [LARGE SCALE GENOMIC DNA]</scope>
</reference>
<dbReference type="PANTHER" id="PTHR43975:SF2">
    <property type="entry name" value="EG:BACR7A4.14 PROTEIN-RELATED"/>
    <property type="match status" value="1"/>
</dbReference>
<dbReference type="InterPro" id="IPR020904">
    <property type="entry name" value="Sc_DH/Rdtase_CS"/>
</dbReference>
<dbReference type="EMBL" id="CADEBC010000587">
    <property type="protein sequence ID" value="CAB3256820.1"/>
    <property type="molecule type" value="Genomic_DNA"/>
</dbReference>
<dbReference type="PANTHER" id="PTHR43975">
    <property type="entry name" value="ZGC:101858"/>
    <property type="match status" value="1"/>
</dbReference>
<keyword evidence="1" id="KW-0560">Oxidoreductase</keyword>
<accession>A0A8S1BE61</accession>
<dbReference type="Gene3D" id="3.40.50.720">
    <property type="entry name" value="NAD(P)-binding Rossmann-like Domain"/>
    <property type="match status" value="1"/>
</dbReference>
<dbReference type="PROSITE" id="PS00061">
    <property type="entry name" value="ADH_SHORT"/>
    <property type="match status" value="1"/>
</dbReference>
<dbReference type="GO" id="GO:0016491">
    <property type="term" value="F:oxidoreductase activity"/>
    <property type="evidence" value="ECO:0007669"/>
    <property type="project" value="UniProtKB-KW"/>
</dbReference>
<dbReference type="InterPro" id="IPR036291">
    <property type="entry name" value="NAD(P)-bd_dom_sf"/>
</dbReference>
<evidence type="ECO:0000313" key="2">
    <source>
        <dbReference type="EMBL" id="CAB3256820.1"/>
    </source>
</evidence>
<dbReference type="Proteomes" id="UP000494106">
    <property type="component" value="Unassembled WGS sequence"/>
</dbReference>
<evidence type="ECO:0000256" key="1">
    <source>
        <dbReference type="ARBA" id="ARBA00023002"/>
    </source>
</evidence>